<accession>A0A2N9YE12</accession>
<dbReference type="InterPro" id="IPR052901">
    <property type="entry name" value="Bact_TGase-like"/>
</dbReference>
<dbReference type="Gene3D" id="3.10.620.30">
    <property type="match status" value="1"/>
</dbReference>
<proteinExistence type="predicted"/>
<dbReference type="EMBL" id="CP018889">
    <property type="protein sequence ID" value="AUI68731.1"/>
    <property type="molecule type" value="Genomic_DNA"/>
</dbReference>
<feature type="transmembrane region" description="Helical" evidence="1">
    <location>
        <begin position="177"/>
        <end position="196"/>
    </location>
</feature>
<feature type="transmembrane region" description="Helical" evidence="1">
    <location>
        <begin position="148"/>
        <end position="165"/>
    </location>
</feature>
<dbReference type="RefSeq" id="WP_062154456.1">
    <property type="nucleotide sequence ID" value="NZ_CP012373.2"/>
</dbReference>
<dbReference type="SUPFAM" id="SSF54001">
    <property type="entry name" value="Cysteine proteinases"/>
    <property type="match status" value="1"/>
</dbReference>
<evidence type="ECO:0000259" key="2">
    <source>
        <dbReference type="SMART" id="SM00460"/>
    </source>
</evidence>
<feature type="transmembrane region" description="Helical" evidence="1">
    <location>
        <begin position="54"/>
        <end position="71"/>
    </location>
</feature>
<keyword evidence="1" id="KW-0472">Membrane</keyword>
<evidence type="ECO:0000313" key="4">
    <source>
        <dbReference type="Proteomes" id="UP000234271"/>
    </source>
</evidence>
<reference evidence="4" key="1">
    <citation type="submission" date="2016-12" db="EMBL/GenBank/DDBJ databases">
        <title>Complete Genome Sequence of Beggiatoa leptomitiformis D-401.</title>
        <authorList>
            <person name="Fomenkov A."/>
            <person name="Vincze T."/>
            <person name="Grabovich M."/>
            <person name="Anton B.P."/>
            <person name="Dubinina G."/>
            <person name="Orlova M."/>
            <person name="Belousova E."/>
            <person name="Roberts R.J."/>
        </authorList>
    </citation>
    <scope>NUCLEOTIDE SEQUENCE [LARGE SCALE GENOMIC DNA]</scope>
    <source>
        <strain evidence="4">D-401</strain>
    </source>
</reference>
<sequence>MQKSPPPFLLGMSLLFWGWQSHLLLLAIPMALIIEGVRWVNWRWDLSDKEFNRLSDLTSFLWIGLAIYLFSRESIHGLFTLLNWLPPLFFLLLGAQRYSSVGSIRVSSLFVSMRRVDDKKPPAEVLRFNLCYPYIMLCLLAASTERSSGFFIGMFCLISWGLWYVRPTHYATKKWVVLLIMIGTLGFLGQLGLYQLQQEIEKLVIQWFEYDLLADRDPYRQTTAIGDIQELKQSERILLRVDASYPLLLREASYNLYIGSTWRAQSLSFNKLENVPQVKNTWTFLEDKTLPKTQETIKIAGYTRYGKGILSLPIGTFQVEQLPALNVEYNRYGAVRVSEVPEWVDYITHYTTTSTVLDSPPTDSDLSIPATEIDVLKKLARDLGLKKQSPEQAIATVTRFFTNKFTYTLKRDKTKRLNETALADFLLTQRQGHCEYFATATTLLLRAAGIPTRYAAGFAVEEYNEFENRYVVRQRHAHAWTLVYLNGAWQDLDTTPADWTVLETAQMPWWQTVNDLGSWLWFQFSAWRWQETTTSEHWFGWLLLPLFIMLIWRLTTKNRVKHQAASTPAKTTETKVDKGADSAFYQVITYLQQQGYERQTGETPRNWFKRLQHPALQTAEMDALLLLHERYRFDPNTITYSEKQQLEKAVSQWLQACLNADLLKIQTRLDA</sequence>
<dbReference type="AlphaFoldDB" id="A0A2N9YE12"/>
<protein>
    <recommendedName>
        <fullName evidence="2">Transglutaminase-like domain-containing protein</fullName>
    </recommendedName>
</protein>
<dbReference type="KEGG" id="blep:AL038_15820"/>
<dbReference type="InterPro" id="IPR025403">
    <property type="entry name" value="TgpA-like_C"/>
</dbReference>
<dbReference type="Pfam" id="PF01841">
    <property type="entry name" value="Transglut_core"/>
    <property type="match status" value="1"/>
</dbReference>
<dbReference type="Pfam" id="PF13559">
    <property type="entry name" value="DUF4129"/>
    <property type="match status" value="1"/>
</dbReference>
<gene>
    <name evidence="3" type="ORF">BLE401_08440</name>
</gene>
<keyword evidence="1" id="KW-0812">Transmembrane</keyword>
<keyword evidence="4" id="KW-1185">Reference proteome</keyword>
<dbReference type="Proteomes" id="UP000234271">
    <property type="component" value="Chromosome"/>
</dbReference>
<dbReference type="InterPro" id="IPR038765">
    <property type="entry name" value="Papain-like_cys_pep_sf"/>
</dbReference>
<dbReference type="OrthoDB" id="9804872at2"/>
<evidence type="ECO:0000256" key="1">
    <source>
        <dbReference type="SAM" id="Phobius"/>
    </source>
</evidence>
<dbReference type="InterPro" id="IPR002931">
    <property type="entry name" value="Transglutaminase-like"/>
</dbReference>
<feature type="transmembrane region" description="Helical" evidence="1">
    <location>
        <begin position="14"/>
        <end position="34"/>
    </location>
</feature>
<feature type="domain" description="Transglutaminase-like" evidence="2">
    <location>
        <begin position="426"/>
        <end position="496"/>
    </location>
</feature>
<keyword evidence="1" id="KW-1133">Transmembrane helix</keyword>
<dbReference type="PANTHER" id="PTHR42736:SF1">
    <property type="entry name" value="PROTEIN-GLUTAMINE GAMMA-GLUTAMYLTRANSFERASE"/>
    <property type="match status" value="1"/>
</dbReference>
<dbReference type="PANTHER" id="PTHR42736">
    <property type="entry name" value="PROTEIN-GLUTAMINE GAMMA-GLUTAMYLTRANSFERASE"/>
    <property type="match status" value="1"/>
</dbReference>
<organism evidence="3 4">
    <name type="scientific">Beggiatoa leptomitoformis</name>
    <dbReference type="NCBI Taxonomy" id="288004"/>
    <lineage>
        <taxon>Bacteria</taxon>
        <taxon>Pseudomonadati</taxon>
        <taxon>Pseudomonadota</taxon>
        <taxon>Gammaproteobacteria</taxon>
        <taxon>Thiotrichales</taxon>
        <taxon>Thiotrichaceae</taxon>
        <taxon>Beggiatoa</taxon>
    </lineage>
</organism>
<name>A0A2N9YE12_9GAMM</name>
<evidence type="ECO:0000313" key="3">
    <source>
        <dbReference type="EMBL" id="AUI68731.1"/>
    </source>
</evidence>
<dbReference type="STRING" id="288004.AL038_15820"/>
<dbReference type="SMART" id="SM00460">
    <property type="entry name" value="TGc"/>
    <property type="match status" value="1"/>
</dbReference>